<dbReference type="KEGG" id="bpg:Bathy15g00150"/>
<feature type="region of interest" description="Disordered" evidence="5">
    <location>
        <begin position="191"/>
        <end position="302"/>
    </location>
</feature>
<evidence type="ECO:0000256" key="4">
    <source>
        <dbReference type="SAM" id="Coils"/>
    </source>
</evidence>
<feature type="region of interest" description="Disordered" evidence="5">
    <location>
        <begin position="526"/>
        <end position="593"/>
    </location>
</feature>
<evidence type="ECO:0000259" key="6">
    <source>
        <dbReference type="Pfam" id="PF08573"/>
    </source>
</evidence>
<sequence>MTTDEEQSGKGGNDGKEVKNEEGNVPFMISEMQREMNARCTQLQLNFKREHEENVKEKEKMRDSIERLTKIKDDLMKSLTLMTKERDSFREKAMGEKLLRFPSLKNIKEEKRDERDDFYDTNTEIDDDDDEFKEEEEEDSFDDDGGKNNEDTQTLVSRARFQKLQAELMIYREAAAKYRKEKEVALSKLEKYERKQQQQQQQRQQKRGGGKEENTAKRKRPHSPASKYAVFAGEVYTTKDEELEEIGNRRRGKDDEEEREKRQRRRREQQHSLRHRDEMNDVDDEYSARKKNDKKTDDDEKSFSFNRTEDFWAFDKKNETTIKSNAFVNPQRQQQEQQQRQHHQTDKPKPKKHVDASKMMIMSKRASLEGASKKGTAAASTAAKKGVSKKVRGLWNDAMKKKTTTISDTKTPPPPRSGAMFETPKTNEAQINENTPGEEEVLVIKNTQEEEEKEEKEVKRTKQELREDHQQKSNKCLPVDKPLREVKYQEVVRGKEARKELIGYACQECERFYAVAGQLDRRACEHGSNALNNNTNNGAPPRNLENSRHRAKYVPPKDPAGYWDLGGFTQTQPDPKKRKATKFDETPPSQENL</sequence>
<dbReference type="STRING" id="41875.K8F4Z5"/>
<feature type="region of interest" description="Disordered" evidence="5">
    <location>
        <begin position="1"/>
        <end position="22"/>
    </location>
</feature>
<feature type="compositionally biased region" description="Basic and acidic residues" evidence="5">
    <location>
        <begin position="13"/>
        <end position="22"/>
    </location>
</feature>
<evidence type="ECO:0000256" key="2">
    <source>
        <dbReference type="ARBA" id="ARBA00022763"/>
    </source>
</evidence>
<feature type="compositionally biased region" description="Low complexity" evidence="5">
    <location>
        <begin position="373"/>
        <end position="385"/>
    </location>
</feature>
<evidence type="ECO:0000256" key="3">
    <source>
        <dbReference type="ARBA" id="ARBA00023242"/>
    </source>
</evidence>
<feature type="coiled-coil region" evidence="4">
    <location>
        <begin position="48"/>
        <end position="78"/>
    </location>
</feature>
<dbReference type="GO" id="GO:0006281">
    <property type="term" value="P:DNA repair"/>
    <property type="evidence" value="ECO:0007669"/>
    <property type="project" value="InterPro"/>
</dbReference>
<feature type="compositionally biased region" description="Basic and acidic residues" evidence="5">
    <location>
        <begin position="106"/>
        <end position="115"/>
    </location>
</feature>
<evidence type="ECO:0000313" key="8">
    <source>
        <dbReference type="Proteomes" id="UP000198341"/>
    </source>
</evidence>
<keyword evidence="2" id="KW-0227">DNA damage</keyword>
<name>K8F4Z5_9CHLO</name>
<feature type="region of interest" description="Disordered" evidence="5">
    <location>
        <begin position="103"/>
        <end position="154"/>
    </location>
</feature>
<evidence type="ECO:0000313" key="7">
    <source>
        <dbReference type="EMBL" id="CCO19875.1"/>
    </source>
</evidence>
<dbReference type="Pfam" id="PF08573">
    <property type="entry name" value="SAE2"/>
    <property type="match status" value="1"/>
</dbReference>
<proteinExistence type="predicted"/>
<reference evidence="7 8" key="1">
    <citation type="submission" date="2011-10" db="EMBL/GenBank/DDBJ databases">
        <authorList>
            <person name="Genoscope - CEA"/>
        </authorList>
    </citation>
    <scope>NUCLEOTIDE SEQUENCE [LARGE SCALE GENOMIC DNA]</scope>
    <source>
        <strain evidence="7 8">RCC 1105</strain>
    </source>
</reference>
<dbReference type="AlphaFoldDB" id="K8F4Z5"/>
<feature type="compositionally biased region" description="Polar residues" evidence="5">
    <location>
        <begin position="424"/>
        <end position="435"/>
    </location>
</feature>
<protein>
    <recommendedName>
        <fullName evidence="6">DNA endonuclease activator Ctp1 C-terminal domain-containing protein</fullName>
    </recommendedName>
</protein>
<dbReference type="OrthoDB" id="5801062at2759"/>
<accession>K8F4Z5</accession>
<gene>
    <name evidence="7" type="ordered locus">Bathy15g00150</name>
</gene>
<feature type="compositionally biased region" description="Low complexity" evidence="5">
    <location>
        <begin position="529"/>
        <end position="544"/>
    </location>
</feature>
<feature type="compositionally biased region" description="Acidic residues" evidence="5">
    <location>
        <begin position="116"/>
        <end position="143"/>
    </location>
</feature>
<keyword evidence="4" id="KW-0175">Coiled coil</keyword>
<evidence type="ECO:0000256" key="1">
    <source>
        <dbReference type="ARBA" id="ARBA00004123"/>
    </source>
</evidence>
<comment type="subcellular location">
    <subcellularLocation>
        <location evidence="1">Nucleus</location>
    </subcellularLocation>
</comment>
<feature type="region of interest" description="Disordered" evidence="5">
    <location>
        <begin position="322"/>
        <end position="478"/>
    </location>
</feature>
<feature type="compositionally biased region" description="Basic and acidic residues" evidence="5">
    <location>
        <begin position="455"/>
        <end position="471"/>
    </location>
</feature>
<dbReference type="GO" id="GO:0005634">
    <property type="term" value="C:nucleus"/>
    <property type="evidence" value="ECO:0007669"/>
    <property type="project" value="UniProtKB-SubCell"/>
</dbReference>
<feature type="compositionally biased region" description="Basic and acidic residues" evidence="5">
    <location>
        <begin position="343"/>
        <end position="356"/>
    </location>
</feature>
<feature type="compositionally biased region" description="Basic and acidic residues" evidence="5">
    <location>
        <begin position="269"/>
        <end position="279"/>
    </location>
</feature>
<evidence type="ECO:0000256" key="5">
    <source>
        <dbReference type="SAM" id="MobiDB-lite"/>
    </source>
</evidence>
<dbReference type="Proteomes" id="UP000198341">
    <property type="component" value="Chromosome 15"/>
</dbReference>
<dbReference type="RefSeq" id="XP_007508789.1">
    <property type="nucleotide sequence ID" value="XM_007508727.1"/>
</dbReference>
<feature type="domain" description="DNA endonuclease activator Ctp1 C-terminal" evidence="6">
    <location>
        <begin position="487"/>
        <end position="572"/>
    </location>
</feature>
<keyword evidence="8" id="KW-1185">Reference proteome</keyword>
<dbReference type="GeneID" id="19011414"/>
<keyword evidence="3" id="KW-0539">Nucleus</keyword>
<feature type="compositionally biased region" description="Basic and acidic residues" evidence="5">
    <location>
        <begin position="286"/>
        <end position="302"/>
    </location>
</feature>
<organism evidence="7 8">
    <name type="scientific">Bathycoccus prasinos</name>
    <dbReference type="NCBI Taxonomy" id="41875"/>
    <lineage>
        <taxon>Eukaryota</taxon>
        <taxon>Viridiplantae</taxon>
        <taxon>Chlorophyta</taxon>
        <taxon>Mamiellophyceae</taxon>
        <taxon>Mamiellales</taxon>
        <taxon>Bathycoccaceae</taxon>
        <taxon>Bathycoccus</taxon>
    </lineage>
</organism>
<dbReference type="EMBL" id="FO082264">
    <property type="protein sequence ID" value="CCO19875.1"/>
    <property type="molecule type" value="Genomic_DNA"/>
</dbReference>
<dbReference type="InterPro" id="IPR013882">
    <property type="entry name" value="Ctp1_C"/>
</dbReference>